<feature type="compositionally biased region" description="Polar residues" evidence="1">
    <location>
        <begin position="322"/>
        <end position="331"/>
    </location>
</feature>
<dbReference type="Proteomes" id="UP000218334">
    <property type="component" value="Unassembled WGS sequence"/>
</dbReference>
<evidence type="ECO:0000313" key="4">
    <source>
        <dbReference type="Proteomes" id="UP000218334"/>
    </source>
</evidence>
<reference evidence="4" key="1">
    <citation type="journal article" date="2017" name="Nat. Ecol. Evol.">
        <title>Genome expansion and lineage-specific genetic innovations in the forest pathogenic fungi Armillaria.</title>
        <authorList>
            <person name="Sipos G."/>
            <person name="Prasanna A.N."/>
            <person name="Walter M.C."/>
            <person name="O'Connor E."/>
            <person name="Balint B."/>
            <person name="Krizsan K."/>
            <person name="Kiss B."/>
            <person name="Hess J."/>
            <person name="Varga T."/>
            <person name="Slot J."/>
            <person name="Riley R."/>
            <person name="Boka B."/>
            <person name="Rigling D."/>
            <person name="Barry K."/>
            <person name="Lee J."/>
            <person name="Mihaltcheva S."/>
            <person name="LaButti K."/>
            <person name="Lipzen A."/>
            <person name="Waldron R."/>
            <person name="Moloney N.M."/>
            <person name="Sperisen C."/>
            <person name="Kredics L."/>
            <person name="Vagvoelgyi C."/>
            <person name="Patrignani A."/>
            <person name="Fitzpatrick D."/>
            <person name="Nagy I."/>
            <person name="Doyle S."/>
            <person name="Anderson J.B."/>
            <person name="Grigoriev I.V."/>
            <person name="Gueldener U."/>
            <person name="Muensterkoetter M."/>
            <person name="Nagy L.G."/>
        </authorList>
    </citation>
    <scope>NUCLEOTIDE SEQUENCE [LARGE SCALE GENOMIC DNA]</scope>
    <source>
        <strain evidence="4">28-4</strain>
    </source>
</reference>
<feature type="transmembrane region" description="Helical" evidence="2">
    <location>
        <begin position="191"/>
        <end position="214"/>
    </location>
</feature>
<proteinExistence type="predicted"/>
<dbReference type="AlphaFoldDB" id="A0A2H3B0W8"/>
<dbReference type="EMBL" id="KZ293465">
    <property type="protein sequence ID" value="PBK62554.1"/>
    <property type="molecule type" value="Genomic_DNA"/>
</dbReference>
<name>A0A2H3B0W8_9AGAR</name>
<accession>A0A2H3B0W8</accession>
<evidence type="ECO:0000313" key="3">
    <source>
        <dbReference type="EMBL" id="PBK62554.1"/>
    </source>
</evidence>
<feature type="transmembrane region" description="Helical" evidence="2">
    <location>
        <begin position="149"/>
        <end position="171"/>
    </location>
</feature>
<feature type="transmembrane region" description="Helical" evidence="2">
    <location>
        <begin position="226"/>
        <end position="248"/>
    </location>
</feature>
<gene>
    <name evidence="3" type="ORF">ARMSODRAFT_1024754</name>
</gene>
<protein>
    <submittedName>
        <fullName evidence="3">Uncharacterized protein</fullName>
    </submittedName>
</protein>
<keyword evidence="2" id="KW-1133">Transmembrane helix</keyword>
<keyword evidence="2" id="KW-0472">Membrane</keyword>
<feature type="compositionally biased region" description="Basic and acidic residues" evidence="1">
    <location>
        <begin position="305"/>
        <end position="317"/>
    </location>
</feature>
<feature type="transmembrane region" description="Helical" evidence="2">
    <location>
        <begin position="66"/>
        <end position="87"/>
    </location>
</feature>
<organism evidence="3 4">
    <name type="scientific">Armillaria solidipes</name>
    <dbReference type="NCBI Taxonomy" id="1076256"/>
    <lineage>
        <taxon>Eukaryota</taxon>
        <taxon>Fungi</taxon>
        <taxon>Dikarya</taxon>
        <taxon>Basidiomycota</taxon>
        <taxon>Agaricomycotina</taxon>
        <taxon>Agaricomycetes</taxon>
        <taxon>Agaricomycetidae</taxon>
        <taxon>Agaricales</taxon>
        <taxon>Marasmiineae</taxon>
        <taxon>Physalacriaceae</taxon>
        <taxon>Armillaria</taxon>
    </lineage>
</organism>
<dbReference type="STRING" id="1076256.A0A2H3B0W8"/>
<feature type="transmembrane region" description="Helical" evidence="2">
    <location>
        <begin position="254"/>
        <end position="277"/>
    </location>
</feature>
<evidence type="ECO:0000256" key="1">
    <source>
        <dbReference type="SAM" id="MobiDB-lite"/>
    </source>
</evidence>
<evidence type="ECO:0000256" key="2">
    <source>
        <dbReference type="SAM" id="Phobius"/>
    </source>
</evidence>
<keyword evidence="2" id="KW-0812">Transmembrane</keyword>
<keyword evidence="4" id="KW-1185">Reference proteome</keyword>
<feature type="transmembrane region" description="Helical" evidence="2">
    <location>
        <begin position="121"/>
        <end position="142"/>
    </location>
</feature>
<sequence length="331" mass="37204">MDAQLPDISQDEKNIFFNVLDLNLNTMILQALLHDSRLAGLYTGIVAVTLRVIFSSPRRLHRTFLCIIIITLYILSTIPFGINLVFVRRAFIEHGDNYYSVFSAFVDFCPSQRAYLRANGITGGISVLLVDITIIWRCWVLWDRQWRVILVPMGCVVVGTVMKILQTLSNIHKFTDDTSKTGAFAAEIDWTLIYVLLTLATTLLSTLLIIYRIVWHAPELSASRKIIEMLTESCAMYSLSLITYLALVSKNLESAYYADIIVAYIKPIAPTLLVARVSAHATASLRREQMVAMWENHPPLVGCFREEGTDNSHHPDDGDQMVSGSSGKETV</sequence>
<feature type="region of interest" description="Disordered" evidence="1">
    <location>
        <begin position="305"/>
        <end position="331"/>
    </location>
</feature>
<feature type="transmembrane region" description="Helical" evidence="2">
    <location>
        <begin position="36"/>
        <end position="54"/>
    </location>
</feature>